<feature type="domain" description="Alcohol dehydrogenase-like C-terminal" evidence="6">
    <location>
        <begin position="181"/>
        <end position="303"/>
    </location>
</feature>
<dbReference type="Proteomes" id="UP000001357">
    <property type="component" value="Unassembled WGS sequence"/>
</dbReference>
<evidence type="ECO:0000256" key="2">
    <source>
        <dbReference type="ARBA" id="ARBA00022723"/>
    </source>
</evidence>
<protein>
    <recommendedName>
        <fullName evidence="10">Enoyl reductase (ER) domain-containing protein</fullName>
    </recommendedName>
</protein>
<accession>A9V426</accession>
<evidence type="ECO:0008006" key="10">
    <source>
        <dbReference type="Google" id="ProtNLM"/>
    </source>
</evidence>
<proteinExistence type="inferred from homology"/>
<dbReference type="OMA" id="FARNEHK"/>
<reference evidence="8 9" key="1">
    <citation type="journal article" date="2008" name="Nature">
        <title>The genome of the choanoflagellate Monosiga brevicollis and the origin of metazoans.</title>
        <authorList>
            <consortium name="JGI Sequencing"/>
            <person name="King N."/>
            <person name="Westbrook M.J."/>
            <person name="Young S.L."/>
            <person name="Kuo A."/>
            <person name="Abedin M."/>
            <person name="Chapman J."/>
            <person name="Fairclough S."/>
            <person name="Hellsten U."/>
            <person name="Isogai Y."/>
            <person name="Letunic I."/>
            <person name="Marr M."/>
            <person name="Pincus D."/>
            <person name="Putnam N."/>
            <person name="Rokas A."/>
            <person name="Wright K.J."/>
            <person name="Zuzow R."/>
            <person name="Dirks W."/>
            <person name="Good M."/>
            <person name="Goodstein D."/>
            <person name="Lemons D."/>
            <person name="Li W."/>
            <person name="Lyons J.B."/>
            <person name="Morris A."/>
            <person name="Nichols S."/>
            <person name="Richter D.J."/>
            <person name="Salamov A."/>
            <person name="Bork P."/>
            <person name="Lim W.A."/>
            <person name="Manning G."/>
            <person name="Miller W.T."/>
            <person name="McGinnis W."/>
            <person name="Shapiro H."/>
            <person name="Tjian R."/>
            <person name="Grigoriev I.V."/>
            <person name="Rokhsar D."/>
        </authorList>
    </citation>
    <scope>NUCLEOTIDE SEQUENCE [LARGE SCALE GENOMIC DNA]</scope>
    <source>
        <strain evidence="9">MX1 / ATCC 50154</strain>
    </source>
</reference>
<evidence type="ECO:0000256" key="1">
    <source>
        <dbReference type="ARBA" id="ARBA00001947"/>
    </source>
</evidence>
<keyword evidence="3 5" id="KW-0862">Zinc</keyword>
<comment type="cofactor">
    <cofactor evidence="1 5">
        <name>Zn(2+)</name>
        <dbReference type="ChEBI" id="CHEBI:29105"/>
    </cofactor>
</comment>
<evidence type="ECO:0000259" key="7">
    <source>
        <dbReference type="Pfam" id="PF08240"/>
    </source>
</evidence>
<dbReference type="AlphaFoldDB" id="A9V426"/>
<keyword evidence="2 5" id="KW-0479">Metal-binding</keyword>
<evidence type="ECO:0000256" key="3">
    <source>
        <dbReference type="ARBA" id="ARBA00022833"/>
    </source>
</evidence>
<name>A9V426_MONBE</name>
<feature type="domain" description="Alcohol dehydrogenase-like N-terminal" evidence="7">
    <location>
        <begin position="29"/>
        <end position="143"/>
    </location>
</feature>
<dbReference type="InterPro" id="IPR013154">
    <property type="entry name" value="ADH-like_N"/>
</dbReference>
<dbReference type="RefSeq" id="XP_001747550.1">
    <property type="nucleotide sequence ID" value="XM_001747498.1"/>
</dbReference>
<organism evidence="8 9">
    <name type="scientific">Monosiga brevicollis</name>
    <name type="common">Choanoflagellate</name>
    <dbReference type="NCBI Taxonomy" id="81824"/>
    <lineage>
        <taxon>Eukaryota</taxon>
        <taxon>Choanoflagellata</taxon>
        <taxon>Craspedida</taxon>
        <taxon>Salpingoecidae</taxon>
        <taxon>Monosiga</taxon>
    </lineage>
</organism>
<evidence type="ECO:0000259" key="6">
    <source>
        <dbReference type="Pfam" id="PF00107"/>
    </source>
</evidence>
<dbReference type="FunFam" id="3.40.50.720:FF:000022">
    <property type="entry name" value="Cinnamyl alcohol dehydrogenase"/>
    <property type="match status" value="1"/>
</dbReference>
<evidence type="ECO:0000256" key="5">
    <source>
        <dbReference type="RuleBase" id="RU361277"/>
    </source>
</evidence>
<keyword evidence="4" id="KW-0560">Oxidoreductase</keyword>
<sequence>MAEKTVGYAAKEAKGRLEKFEFELDSLEPEYVEVEVTHCGVCHSDISLVDGDWGSMCAYPKVPGHEVVGKVTQVGSAIRESEFKPGMRVGVGWWKQACGDCTFCKDGDEQLCQNGRTTCAGQENGGMASKWRGHKTGVFPIPDGLDSETVGPLMCGGVTVYSPLIKFSAPSDAVGVLGVGGLGHMAVKFARARGSRVVALSHSEKKRDEVLAMGAHDFVNTENKEEMKRFENQLGLLIVTVNVPLDWNGFLKLLRHKGTLCFVGAVQEEAKIAIFGELLFKQLNIVGSCAGGRKATEEMLSFAALHGIGAKVEVFETDKVSVSRKLATSPRKRCQCGPNLCLTSILLLLHARANMDAFCFTGQINDAFDKVRNGDMHYRGVIKF</sequence>
<dbReference type="Gene3D" id="3.40.50.720">
    <property type="entry name" value="NAD(P)-binding Rossmann-like Domain"/>
    <property type="match status" value="1"/>
</dbReference>
<comment type="similarity">
    <text evidence="5">Belongs to the zinc-containing alcohol dehydrogenase family.</text>
</comment>
<dbReference type="KEGG" id="mbr:MONBRDRAFT_27019"/>
<keyword evidence="9" id="KW-1185">Reference proteome</keyword>
<dbReference type="InterPro" id="IPR036291">
    <property type="entry name" value="NAD(P)-bd_dom_sf"/>
</dbReference>
<dbReference type="Pfam" id="PF08240">
    <property type="entry name" value="ADH_N"/>
    <property type="match status" value="1"/>
</dbReference>
<dbReference type="InterPro" id="IPR013149">
    <property type="entry name" value="ADH-like_C"/>
</dbReference>
<dbReference type="EMBL" id="CH991558">
    <property type="protein sequence ID" value="EDQ87630.1"/>
    <property type="molecule type" value="Genomic_DNA"/>
</dbReference>
<evidence type="ECO:0000256" key="4">
    <source>
        <dbReference type="ARBA" id="ARBA00023002"/>
    </source>
</evidence>
<dbReference type="PANTHER" id="PTHR42683">
    <property type="entry name" value="ALDEHYDE REDUCTASE"/>
    <property type="match status" value="1"/>
</dbReference>
<dbReference type="InterPro" id="IPR047109">
    <property type="entry name" value="CAD-like"/>
</dbReference>
<dbReference type="eggNOG" id="KOG0023">
    <property type="taxonomic scope" value="Eukaryota"/>
</dbReference>
<dbReference type="Gene3D" id="3.90.180.10">
    <property type="entry name" value="Medium-chain alcohol dehydrogenases, catalytic domain"/>
    <property type="match status" value="1"/>
</dbReference>
<dbReference type="STRING" id="81824.A9V426"/>
<dbReference type="SUPFAM" id="SSF50129">
    <property type="entry name" value="GroES-like"/>
    <property type="match status" value="1"/>
</dbReference>
<dbReference type="InterPro" id="IPR011032">
    <property type="entry name" value="GroES-like_sf"/>
</dbReference>
<dbReference type="GeneID" id="5892789"/>
<dbReference type="InterPro" id="IPR002328">
    <property type="entry name" value="ADH_Zn_CS"/>
</dbReference>
<dbReference type="SUPFAM" id="SSF51735">
    <property type="entry name" value="NAD(P)-binding Rossmann-fold domains"/>
    <property type="match status" value="1"/>
</dbReference>
<dbReference type="InParanoid" id="A9V426"/>
<dbReference type="GO" id="GO:0008106">
    <property type="term" value="F:alcohol dehydrogenase (NADP+) activity"/>
    <property type="evidence" value="ECO:0000318"/>
    <property type="project" value="GO_Central"/>
</dbReference>
<dbReference type="CDD" id="cd05283">
    <property type="entry name" value="CAD1"/>
    <property type="match status" value="1"/>
</dbReference>
<gene>
    <name evidence="8" type="ORF">MONBRDRAFT_27019</name>
</gene>
<dbReference type="Pfam" id="PF00107">
    <property type="entry name" value="ADH_zinc_N"/>
    <property type="match status" value="1"/>
</dbReference>
<dbReference type="GO" id="GO:0008270">
    <property type="term" value="F:zinc ion binding"/>
    <property type="evidence" value="ECO:0007669"/>
    <property type="project" value="InterPro"/>
</dbReference>
<dbReference type="GO" id="GO:0006066">
    <property type="term" value="P:alcohol metabolic process"/>
    <property type="evidence" value="ECO:0000318"/>
    <property type="project" value="GO_Central"/>
</dbReference>
<dbReference type="PROSITE" id="PS00059">
    <property type="entry name" value="ADH_ZINC"/>
    <property type="match status" value="1"/>
</dbReference>
<evidence type="ECO:0000313" key="9">
    <source>
        <dbReference type="Proteomes" id="UP000001357"/>
    </source>
</evidence>
<evidence type="ECO:0000313" key="8">
    <source>
        <dbReference type="EMBL" id="EDQ87630.1"/>
    </source>
</evidence>